<feature type="domain" description="SAM" evidence="5">
    <location>
        <begin position="371"/>
        <end position="410"/>
    </location>
</feature>
<feature type="repeat" description="ANK" evidence="3">
    <location>
        <begin position="47"/>
        <end position="80"/>
    </location>
</feature>
<feature type="region of interest" description="Disordered" evidence="4">
    <location>
        <begin position="411"/>
        <end position="449"/>
    </location>
</feature>
<dbReference type="Gene3D" id="1.25.40.20">
    <property type="entry name" value="Ankyrin repeat-containing domain"/>
    <property type="match status" value="1"/>
</dbReference>
<accession>A0A7S3LQP2</accession>
<dbReference type="Pfam" id="PF07647">
    <property type="entry name" value="SAM_2"/>
    <property type="match status" value="1"/>
</dbReference>
<sequence length="520" mass="57709">MNIEKYLKSAKMSFMELKLTEAAAKGDLNEVEFCLNSNVNVNFQDHQGATALNIACARGRLEAVKLLLEKSGIDVNLKANSGKAPLLSATTAGHLDIVKELLRHPDIDPNVQDKFTTMVLLVAMRTQPKIYKELLNHAAINVNLQKKDGSTALMYAIDTGNTKAALELLMHPDIDLEITNDKGETALEIAERKGLRSVTAAFKGMMKGGGRKSMMRVSTRRDNDRISIARSFSQNEPRISREISMSRKFGSHQPRKSQRFDAPVPEKPETDDQKHPVVEKESIPTEKDDDVEKNKDEPEKKDDNVEKVKDAEEPAPPFKVNEEVVLAQRATSVPQINSVSAVDQGELKRFLERNKVGKILVNEGAENAGPIFIEKNVRSIELAAALSADDLKDMGITKFTQRTDLVNSFRAAAEQESSNANNKSEPESKNQPDTKRQKERSTSKPALETDDGLTDVERFLVRTEVGKILVESKLEEIAPKFVEKDLETISQASKLTAIDLKAMGLAKFSERSALLKKFTS</sequence>
<keyword evidence="1" id="KW-0677">Repeat</keyword>
<proteinExistence type="predicted"/>
<dbReference type="InterPro" id="IPR001660">
    <property type="entry name" value="SAM"/>
</dbReference>
<dbReference type="PROSITE" id="PS50088">
    <property type="entry name" value="ANK_REPEAT"/>
    <property type="match status" value="2"/>
</dbReference>
<protein>
    <recommendedName>
        <fullName evidence="5">SAM domain-containing protein</fullName>
    </recommendedName>
</protein>
<dbReference type="EMBL" id="HBIN01009310">
    <property type="protein sequence ID" value="CAE0436676.1"/>
    <property type="molecule type" value="Transcribed_RNA"/>
</dbReference>
<dbReference type="InterPro" id="IPR013761">
    <property type="entry name" value="SAM/pointed_sf"/>
</dbReference>
<dbReference type="PANTHER" id="PTHR24141:SF1">
    <property type="entry name" value="2-5A-DEPENDENT RIBONUCLEASE"/>
    <property type="match status" value="1"/>
</dbReference>
<gene>
    <name evidence="6" type="ORF">ASTO00021_LOCUS6928</name>
</gene>
<feature type="compositionally biased region" description="Low complexity" evidence="4">
    <location>
        <begin position="411"/>
        <end position="423"/>
    </location>
</feature>
<feature type="compositionally biased region" description="Basic and acidic residues" evidence="4">
    <location>
        <begin position="264"/>
        <end position="312"/>
    </location>
</feature>
<evidence type="ECO:0000256" key="3">
    <source>
        <dbReference type="PROSITE-ProRule" id="PRU00023"/>
    </source>
</evidence>
<reference evidence="6" key="1">
    <citation type="submission" date="2021-01" db="EMBL/GenBank/DDBJ databases">
        <authorList>
            <person name="Corre E."/>
            <person name="Pelletier E."/>
            <person name="Niang G."/>
            <person name="Scheremetjew M."/>
            <person name="Finn R."/>
            <person name="Kale V."/>
            <person name="Holt S."/>
            <person name="Cochrane G."/>
            <person name="Meng A."/>
            <person name="Brown T."/>
            <person name="Cohen L."/>
        </authorList>
    </citation>
    <scope>NUCLEOTIDE SEQUENCE</scope>
    <source>
        <strain evidence="6">GSBS06</strain>
    </source>
</reference>
<dbReference type="SUPFAM" id="SSF48403">
    <property type="entry name" value="Ankyrin repeat"/>
    <property type="match status" value="1"/>
</dbReference>
<dbReference type="PROSITE" id="PS50297">
    <property type="entry name" value="ANK_REP_REGION"/>
    <property type="match status" value="1"/>
</dbReference>
<evidence type="ECO:0000256" key="1">
    <source>
        <dbReference type="ARBA" id="ARBA00022737"/>
    </source>
</evidence>
<dbReference type="InterPro" id="IPR002110">
    <property type="entry name" value="Ankyrin_rpt"/>
</dbReference>
<dbReference type="Pfam" id="PF12796">
    <property type="entry name" value="Ank_2"/>
    <property type="match status" value="2"/>
</dbReference>
<dbReference type="GO" id="GO:0003723">
    <property type="term" value="F:RNA binding"/>
    <property type="evidence" value="ECO:0007669"/>
    <property type="project" value="TreeGrafter"/>
</dbReference>
<evidence type="ECO:0000256" key="2">
    <source>
        <dbReference type="ARBA" id="ARBA00023043"/>
    </source>
</evidence>
<dbReference type="GO" id="GO:0006396">
    <property type="term" value="P:RNA processing"/>
    <property type="evidence" value="ECO:0007669"/>
    <property type="project" value="TreeGrafter"/>
</dbReference>
<dbReference type="GO" id="GO:0004540">
    <property type="term" value="F:RNA nuclease activity"/>
    <property type="evidence" value="ECO:0007669"/>
    <property type="project" value="TreeGrafter"/>
</dbReference>
<dbReference type="PANTHER" id="PTHR24141">
    <property type="entry name" value="2-5A-DEPENDENT RIBONUCLEASE"/>
    <property type="match status" value="1"/>
</dbReference>
<dbReference type="Gene3D" id="1.10.150.50">
    <property type="entry name" value="Transcription Factor, Ets-1"/>
    <property type="match status" value="1"/>
</dbReference>
<evidence type="ECO:0000259" key="5">
    <source>
        <dbReference type="Pfam" id="PF07647"/>
    </source>
</evidence>
<organism evidence="6">
    <name type="scientific">Aplanochytrium stocchinoi</name>
    <dbReference type="NCBI Taxonomy" id="215587"/>
    <lineage>
        <taxon>Eukaryota</taxon>
        <taxon>Sar</taxon>
        <taxon>Stramenopiles</taxon>
        <taxon>Bigyra</taxon>
        <taxon>Labyrinthulomycetes</taxon>
        <taxon>Thraustochytrida</taxon>
        <taxon>Thraustochytriidae</taxon>
        <taxon>Aplanochytrium</taxon>
    </lineage>
</organism>
<dbReference type="SMART" id="SM00248">
    <property type="entry name" value="ANK"/>
    <property type="match status" value="4"/>
</dbReference>
<feature type="region of interest" description="Disordered" evidence="4">
    <location>
        <begin position="206"/>
        <end position="320"/>
    </location>
</feature>
<evidence type="ECO:0000313" key="6">
    <source>
        <dbReference type="EMBL" id="CAE0436676.1"/>
    </source>
</evidence>
<feature type="repeat" description="ANK" evidence="3">
    <location>
        <begin position="148"/>
        <end position="181"/>
    </location>
</feature>
<keyword evidence="2 3" id="KW-0040">ANK repeat</keyword>
<name>A0A7S3LQP2_9STRA</name>
<feature type="compositionally biased region" description="Basic and acidic residues" evidence="4">
    <location>
        <begin position="424"/>
        <end position="442"/>
    </location>
</feature>
<evidence type="ECO:0000256" key="4">
    <source>
        <dbReference type="SAM" id="MobiDB-lite"/>
    </source>
</evidence>
<dbReference type="SUPFAM" id="SSF47769">
    <property type="entry name" value="SAM/Pointed domain"/>
    <property type="match status" value="1"/>
</dbReference>
<dbReference type="InterPro" id="IPR036770">
    <property type="entry name" value="Ankyrin_rpt-contain_sf"/>
</dbReference>
<dbReference type="AlphaFoldDB" id="A0A7S3LQP2"/>